<dbReference type="Pfam" id="PF01969">
    <property type="entry name" value="Ni_insertion"/>
    <property type="match status" value="1"/>
</dbReference>
<dbReference type="RefSeq" id="WP_005489120.1">
    <property type="nucleotide sequence ID" value="NZ_CAUI01000019.1"/>
</dbReference>
<name>M5E2G0_9FIRM</name>
<comment type="caution">
    <text evidence="3">The sequence shown here is derived from an EMBL/GenBank/DDBJ whole genome shotgun (WGS) entry which is preliminary data.</text>
</comment>
<dbReference type="EMBL" id="CAUI01000019">
    <property type="protein sequence ID" value="CCU79808.1"/>
    <property type="molecule type" value="Genomic_DNA"/>
</dbReference>
<dbReference type="PANTHER" id="PTHR36566">
    <property type="entry name" value="NICKEL INSERTION PROTEIN-RELATED"/>
    <property type="match status" value="1"/>
</dbReference>
<dbReference type="eggNOG" id="COG1641">
    <property type="taxonomic scope" value="Bacteria"/>
</dbReference>
<evidence type="ECO:0000313" key="3">
    <source>
        <dbReference type="EMBL" id="CCU79808.1"/>
    </source>
</evidence>
<comment type="function">
    <text evidence="2">Involved in the biosynthesis of a nickel-pincer cofactor ((SCS)Ni(II) pincer complex). Binds Ni(2+), and functions in nickel delivery to pyridinium-3,5-bisthiocarboxylic acid mononucleotide (P2TMN), to form the mature cofactor. Is thus probably required for the activation of nickel-pincer cofactor-dependent enzymes.</text>
</comment>
<evidence type="ECO:0000256" key="2">
    <source>
        <dbReference type="HAMAP-Rule" id="MF_01074"/>
    </source>
</evidence>
<dbReference type="Gene3D" id="3.10.20.300">
    <property type="entry name" value="mk0293 like domain"/>
    <property type="match status" value="1"/>
</dbReference>
<dbReference type="GO" id="GO:0051604">
    <property type="term" value="P:protein maturation"/>
    <property type="evidence" value="ECO:0007669"/>
    <property type="project" value="UniProtKB-UniRule"/>
</dbReference>
<dbReference type="OrthoDB" id="9765625at2"/>
<gene>
    <name evidence="2" type="primary">larC</name>
    <name evidence="3" type="ORF">HSACCH_01617</name>
</gene>
<keyword evidence="1 2" id="KW-0533">Nickel</keyword>
<comment type="similarity">
    <text evidence="2">Belongs to the LarC family.</text>
</comment>
<keyword evidence="4" id="KW-1185">Reference proteome</keyword>
<evidence type="ECO:0000313" key="4">
    <source>
        <dbReference type="Proteomes" id="UP000012063"/>
    </source>
</evidence>
<organism evidence="3 4">
    <name type="scientific">Halanaerobium saccharolyticum subsp. saccharolyticum DSM 6643</name>
    <dbReference type="NCBI Taxonomy" id="1293054"/>
    <lineage>
        <taxon>Bacteria</taxon>
        <taxon>Bacillati</taxon>
        <taxon>Bacillota</taxon>
        <taxon>Clostridia</taxon>
        <taxon>Halanaerobiales</taxon>
        <taxon>Halanaerobiaceae</taxon>
        <taxon>Halanaerobium</taxon>
    </lineage>
</organism>
<dbReference type="InterPro" id="IPR002822">
    <property type="entry name" value="Ni_insertion"/>
</dbReference>
<dbReference type="GO" id="GO:0016151">
    <property type="term" value="F:nickel cation binding"/>
    <property type="evidence" value="ECO:0007669"/>
    <property type="project" value="UniProtKB-UniRule"/>
</dbReference>
<reference evidence="4" key="1">
    <citation type="journal article" date="2013" name="Genome Announc.">
        <title>Genome Sequence of Halanaerobium saccharolyticum subsp. saccharolyticum Strain DSM 6643T, a Halophilic Hydrogen-Producing Bacterium.</title>
        <authorList>
            <person name="Kivisto A."/>
            <person name="Larjo A."/>
            <person name="Ciranna A."/>
            <person name="Santala V."/>
            <person name="Roos C."/>
            <person name="Karp M."/>
        </authorList>
    </citation>
    <scope>NUCLEOTIDE SEQUENCE [LARGE SCALE GENOMIC DNA]</scope>
    <source>
        <strain evidence="4">DSM 6643</strain>
    </source>
</reference>
<sequence length="399" mass="44930">MENILYFDINSGISGDMTIASLLDLGVDQDKFLEELKKLKLNGYQLEISKVKKNGITATDFKVILEDDSHPDYKHSHSSDHLHRNFNDIKDLINQSGLGQKVKDLSIKIFEKVAEAEAKVHNKDINQVHFHEVGAVDSIIDIVGAAILIEMLSPDHIYASAVSLGTGFVEAAHGRIPVPAPATIEILKNIPVYSTGVRGELVTPTGAAIITTLAEKFIELPELEIEKIAYGAGKKDFEITNLLRVYQAKKKNKKSLVILETNIDDMSGEIYSYLFPKLLKSGAKDVYLTNIMMKKNRPGQKLSVLTAEKKRKELEEIIYRETTTLGIRRREVERSCLQRKHIDLDSKFGKVTIKAAYYEGELIKYSPEYEECRVIAEKEGLSLKYVFDLLKKEAAEKIF</sequence>
<dbReference type="GO" id="GO:0016829">
    <property type="term" value="F:lyase activity"/>
    <property type="evidence" value="ECO:0007669"/>
    <property type="project" value="UniProtKB-UniRule"/>
</dbReference>
<evidence type="ECO:0000256" key="1">
    <source>
        <dbReference type="ARBA" id="ARBA00022596"/>
    </source>
</evidence>
<protein>
    <recommendedName>
        <fullName evidence="2">Pyridinium-3,5-bisthiocarboxylic acid mononucleotide nickel insertion protein</fullName>
        <shortName evidence="2">P2TMN nickel insertion protein</shortName>
        <ecNumber evidence="2">4.99.1.12</ecNumber>
    </recommendedName>
    <alternativeName>
        <fullName evidence="2">Nickel-pincer cofactor biosynthesis protein LarC</fullName>
    </alternativeName>
</protein>
<dbReference type="InParanoid" id="M5E2G0"/>
<dbReference type="AlphaFoldDB" id="M5E2G0"/>
<dbReference type="PANTHER" id="PTHR36566:SF1">
    <property type="entry name" value="PYRIDINIUM-3,5-BISTHIOCARBOXYLIC ACID MONONUCLEOTIDE NICKEL INSERTION PROTEIN"/>
    <property type="match status" value="1"/>
</dbReference>
<keyword evidence="2" id="KW-0456">Lyase</keyword>
<proteinExistence type="inferred from homology"/>
<dbReference type="NCBIfam" id="TIGR00299">
    <property type="entry name" value="nickel pincer cofactor biosynthesis protein LarC"/>
    <property type="match status" value="1"/>
</dbReference>
<dbReference type="EC" id="4.99.1.12" evidence="2"/>
<dbReference type="Gene3D" id="3.30.70.1380">
    <property type="entry name" value="Transcriptional regulatory protein pf0864 domain like"/>
    <property type="match status" value="1"/>
</dbReference>
<dbReference type="Proteomes" id="UP000012063">
    <property type="component" value="Unassembled WGS sequence"/>
</dbReference>
<dbReference type="STRING" id="1293054.HSACCH_01617"/>
<dbReference type="HAMAP" id="MF_01074">
    <property type="entry name" value="LarC"/>
    <property type="match status" value="1"/>
</dbReference>
<accession>M5E2G0</accession>
<comment type="catalytic activity">
    <reaction evidence="2">
        <text>Ni(II)-pyridinium-3,5-bisthiocarboxylate mononucleotide = pyridinium-3,5-bisthiocarboxylate mononucleotide + Ni(2+)</text>
        <dbReference type="Rhea" id="RHEA:54784"/>
        <dbReference type="ChEBI" id="CHEBI:49786"/>
        <dbReference type="ChEBI" id="CHEBI:137372"/>
        <dbReference type="ChEBI" id="CHEBI:137373"/>
        <dbReference type="EC" id="4.99.1.12"/>
    </reaction>
</comment>